<comment type="caution">
    <text evidence="2">The sequence shown here is derived from an EMBL/GenBank/DDBJ whole genome shotgun (WGS) entry which is preliminary data.</text>
</comment>
<dbReference type="GO" id="GO:0007059">
    <property type="term" value="P:chromosome segregation"/>
    <property type="evidence" value="ECO:0007669"/>
    <property type="project" value="TreeGrafter"/>
</dbReference>
<dbReference type="AlphaFoldDB" id="A0A4U8QC05"/>
<gene>
    <name evidence="2" type="ORF">DSM106044_00889</name>
</gene>
<dbReference type="GO" id="GO:0005694">
    <property type="term" value="C:chromosome"/>
    <property type="evidence" value="ECO:0007669"/>
    <property type="project" value="TreeGrafter"/>
</dbReference>
<dbReference type="InterPro" id="IPR050336">
    <property type="entry name" value="Chromosome_partition/occlusion"/>
</dbReference>
<dbReference type="Gene3D" id="3.90.1530.10">
    <property type="entry name" value="Conserved hypothetical protein from pyrococcus furiosus pfu- 392566-001, ParB domain"/>
    <property type="match status" value="1"/>
</dbReference>
<sequence length="345" mass="40235">MTADIVKATVTESEQEDLKQITEEMNVQDLDQSLASKLKYLPDDMLVDDPINTEVYGELEVNELAEDMKQYGFQGVILAYPYQGKYRIESGHRRRYAGRKAGIKEYPVFITDPPVAEWERALRLGRANLHSRNRTPMIIAKETQFLYDAHEEEQRAKKEAGSEYEKSIIQLVAQDLEISTSQVSKYKALLNLIPELQKLADNGISWSTLSAASTMTKYAQEMLYRRINGRLKLYNKDGVTRTWLEKEISELKYVREERGYQFDRNDIALYPEKEKKRKEELEKKPQRVRRRNGTKAILKNAKELCEVLEGDAIYKTSEIPVVIKKLEELQRSIQTKLKYLKYDDF</sequence>
<proteinExistence type="predicted"/>
<organism evidence="2 3">
    <name type="scientific">Robinsoniella peoriensis</name>
    <dbReference type="NCBI Taxonomy" id="180332"/>
    <lineage>
        <taxon>Bacteria</taxon>
        <taxon>Bacillati</taxon>
        <taxon>Bacillota</taxon>
        <taxon>Clostridia</taxon>
        <taxon>Lachnospirales</taxon>
        <taxon>Lachnospiraceae</taxon>
        <taxon>Robinsoniella</taxon>
    </lineage>
</organism>
<dbReference type="EMBL" id="QGQD01000021">
    <property type="protein sequence ID" value="TLD02219.1"/>
    <property type="molecule type" value="Genomic_DNA"/>
</dbReference>
<accession>A0A4U8QC05</accession>
<dbReference type="RefSeq" id="WP_027292350.1">
    <property type="nucleotide sequence ID" value="NZ_CAUSDN010000215.1"/>
</dbReference>
<evidence type="ECO:0000313" key="3">
    <source>
        <dbReference type="Proteomes" id="UP000306509"/>
    </source>
</evidence>
<protein>
    <submittedName>
        <fullName evidence="2">ParB-like nuclease domain protein</fullName>
    </submittedName>
</protein>
<reference evidence="2 3" key="1">
    <citation type="journal article" date="2019" name="Anaerobe">
        <title>Detection of Robinsoniella peoriensis in multiple bone samples of a trauma patient.</title>
        <authorList>
            <person name="Schrottner P."/>
            <person name="Hartwich K."/>
            <person name="Bunk B."/>
            <person name="Schober I."/>
            <person name="Helbig S."/>
            <person name="Rudolph W.W."/>
            <person name="Gunzer F."/>
        </authorList>
    </citation>
    <scope>NUCLEOTIDE SEQUENCE [LARGE SCALE GENOMIC DNA]</scope>
    <source>
        <strain evidence="2 3">DSM 106044</strain>
    </source>
</reference>
<dbReference type="SMART" id="SM00470">
    <property type="entry name" value="ParB"/>
    <property type="match status" value="1"/>
</dbReference>
<dbReference type="SUPFAM" id="SSF110849">
    <property type="entry name" value="ParB/Sulfiredoxin"/>
    <property type="match status" value="1"/>
</dbReference>
<dbReference type="InterPro" id="IPR036086">
    <property type="entry name" value="ParB/Sulfiredoxin_sf"/>
</dbReference>
<dbReference type="PANTHER" id="PTHR33375">
    <property type="entry name" value="CHROMOSOME-PARTITIONING PROTEIN PARB-RELATED"/>
    <property type="match status" value="1"/>
</dbReference>
<dbReference type="Gene3D" id="1.10.10.2830">
    <property type="match status" value="1"/>
</dbReference>
<dbReference type="STRING" id="180332.GCA_000797495_02156"/>
<feature type="domain" description="ParB-like N-terminal" evidence="1">
    <location>
        <begin position="38"/>
        <end position="128"/>
    </location>
</feature>
<dbReference type="Proteomes" id="UP000306509">
    <property type="component" value="Unassembled WGS sequence"/>
</dbReference>
<evidence type="ECO:0000259" key="1">
    <source>
        <dbReference type="SMART" id="SM00470"/>
    </source>
</evidence>
<keyword evidence="3" id="KW-1185">Reference proteome</keyword>
<dbReference type="PANTHER" id="PTHR33375:SF1">
    <property type="entry name" value="CHROMOSOME-PARTITIONING PROTEIN PARB-RELATED"/>
    <property type="match status" value="1"/>
</dbReference>
<name>A0A4U8QC05_9FIRM</name>
<dbReference type="InterPro" id="IPR003115">
    <property type="entry name" value="ParB_N"/>
</dbReference>
<evidence type="ECO:0000313" key="2">
    <source>
        <dbReference type="EMBL" id="TLD02219.1"/>
    </source>
</evidence>